<dbReference type="GO" id="GO:0140359">
    <property type="term" value="F:ABC-type transporter activity"/>
    <property type="evidence" value="ECO:0007669"/>
    <property type="project" value="InterPro"/>
</dbReference>
<protein>
    <submittedName>
        <fullName evidence="2">ABC transporter permease</fullName>
    </submittedName>
</protein>
<feature type="transmembrane region" description="Helical" evidence="1">
    <location>
        <begin position="205"/>
        <end position="227"/>
    </location>
</feature>
<dbReference type="GO" id="GO:0005886">
    <property type="term" value="C:plasma membrane"/>
    <property type="evidence" value="ECO:0007669"/>
    <property type="project" value="UniProtKB-SubCell"/>
</dbReference>
<feature type="transmembrane region" description="Helical" evidence="1">
    <location>
        <begin position="99"/>
        <end position="123"/>
    </location>
</feature>
<dbReference type="EMBL" id="VIGB01000003">
    <property type="protein sequence ID" value="TQF04137.1"/>
    <property type="molecule type" value="Genomic_DNA"/>
</dbReference>
<dbReference type="Proteomes" id="UP000319103">
    <property type="component" value="Unassembled WGS sequence"/>
</dbReference>
<evidence type="ECO:0000313" key="2">
    <source>
        <dbReference type="EMBL" id="TQF04137.1"/>
    </source>
</evidence>
<feature type="transmembrane region" description="Helical" evidence="1">
    <location>
        <begin position="157"/>
        <end position="177"/>
    </location>
</feature>
<feature type="transmembrane region" description="Helical" evidence="1">
    <location>
        <begin position="129"/>
        <end position="150"/>
    </location>
</feature>
<dbReference type="PANTHER" id="PTHR37305">
    <property type="entry name" value="INTEGRAL MEMBRANE PROTEIN-RELATED"/>
    <property type="match status" value="1"/>
</dbReference>
<keyword evidence="3" id="KW-1185">Reference proteome</keyword>
<proteinExistence type="predicted"/>
<keyword evidence="1" id="KW-1133">Transmembrane helix</keyword>
<keyword evidence="1" id="KW-0472">Membrane</keyword>
<name>A0A540W5C5_9ACTN</name>
<dbReference type="AlphaFoldDB" id="A0A540W5C5"/>
<feature type="transmembrane region" description="Helical" evidence="1">
    <location>
        <begin position="50"/>
        <end position="73"/>
    </location>
</feature>
<keyword evidence="1" id="KW-0812">Transmembrane</keyword>
<dbReference type="RefSeq" id="WP_141634725.1">
    <property type="nucleotide sequence ID" value="NZ_VIGB01000003.1"/>
</dbReference>
<dbReference type="PANTHER" id="PTHR37305:SF1">
    <property type="entry name" value="MEMBRANE PROTEIN"/>
    <property type="match status" value="1"/>
</dbReference>
<comment type="caution">
    <text evidence="2">The sequence shown here is derived from an EMBL/GenBank/DDBJ whole genome shotgun (WGS) entry which is preliminary data.</text>
</comment>
<evidence type="ECO:0000313" key="3">
    <source>
        <dbReference type="Proteomes" id="UP000319103"/>
    </source>
</evidence>
<reference evidence="2 3" key="1">
    <citation type="submission" date="2019-06" db="EMBL/GenBank/DDBJ databases">
        <title>Description of Kitasatospora acidophila sp. nov. isolated from pine grove soil, and reclassification of Streptomyces novaecaesareae to Kitasatospora novaeceasareae comb. nov.</title>
        <authorList>
            <person name="Kim M.J."/>
        </authorList>
    </citation>
    <scope>NUCLEOTIDE SEQUENCE [LARGE SCALE GENOMIC DNA]</scope>
    <source>
        <strain evidence="2 3">MMS16-CNU292</strain>
    </source>
</reference>
<organism evidence="2 3">
    <name type="scientific">Kitasatospora acidiphila</name>
    <dbReference type="NCBI Taxonomy" id="2567942"/>
    <lineage>
        <taxon>Bacteria</taxon>
        <taxon>Bacillati</taxon>
        <taxon>Actinomycetota</taxon>
        <taxon>Actinomycetes</taxon>
        <taxon>Kitasatosporales</taxon>
        <taxon>Streptomycetaceae</taxon>
        <taxon>Kitasatospora</taxon>
    </lineage>
</organism>
<dbReference type="Pfam" id="PF12730">
    <property type="entry name" value="ABC2_membrane_4"/>
    <property type="match status" value="1"/>
</dbReference>
<accession>A0A540W5C5</accession>
<dbReference type="OrthoDB" id="5146799at2"/>
<sequence length="238" mass="24266">MNLTVVRLTVRGLLGRRRGIVLLVVPALLLVLAALASAHTADRPDLTRTVLGTLALGTLVPILSLVVGTGVIATEIDDGSIVYLLAKPLPRWQIVTSKLAVAWVTSWLCGALPILLAGLVMVGGQDGVALGYFTGALVASAAYSALFLLLGVVTRNAVVVGLAYALVWESVIGNFVAGARTLSIQQWGLALGKAVAQPGAISADVALAAAVPLLLVVIVAGTALAVVRLAGLTLASED</sequence>
<gene>
    <name evidence="2" type="ORF">E6W39_20280</name>
</gene>
<evidence type="ECO:0000256" key="1">
    <source>
        <dbReference type="SAM" id="Phobius"/>
    </source>
</evidence>